<feature type="transmembrane region" description="Helical" evidence="3">
    <location>
        <begin position="20"/>
        <end position="37"/>
    </location>
</feature>
<keyword evidence="3" id="KW-0812">Transmembrane</keyword>
<keyword evidence="3" id="KW-0472">Membrane</keyword>
<evidence type="ECO:0000313" key="5">
    <source>
        <dbReference type="Proteomes" id="UP001501170"/>
    </source>
</evidence>
<dbReference type="SUPFAM" id="SSF50475">
    <property type="entry name" value="FMN-binding split barrel"/>
    <property type="match status" value="1"/>
</dbReference>
<dbReference type="InterPro" id="IPR012349">
    <property type="entry name" value="Split_barrel_FMN-bd"/>
</dbReference>
<comment type="caution">
    <text evidence="4">The sequence shown here is derived from an EMBL/GenBank/DDBJ whole genome shotgun (WGS) entry which is preliminary data.</text>
</comment>
<dbReference type="Proteomes" id="UP001501170">
    <property type="component" value="Unassembled WGS sequence"/>
</dbReference>
<dbReference type="Pfam" id="PF04075">
    <property type="entry name" value="F420H2_quin_red"/>
    <property type="match status" value="1"/>
</dbReference>
<gene>
    <name evidence="4" type="ORF">GCM10009855_12900</name>
</gene>
<reference evidence="5" key="1">
    <citation type="journal article" date="2019" name="Int. J. Syst. Evol. Microbiol.">
        <title>The Global Catalogue of Microorganisms (GCM) 10K type strain sequencing project: providing services to taxonomists for standard genome sequencing and annotation.</title>
        <authorList>
            <consortium name="The Broad Institute Genomics Platform"/>
            <consortium name="The Broad Institute Genome Sequencing Center for Infectious Disease"/>
            <person name="Wu L."/>
            <person name="Ma J."/>
        </authorList>
    </citation>
    <scope>NUCLEOTIDE SEQUENCE [LARGE SCALE GENOMIC DNA]</scope>
    <source>
        <strain evidence="5">JCM 16227</strain>
    </source>
</reference>
<sequence>MTSIGARALRTRWFVRSPIPLFRAGLGFLFGGRLLLLQHTGRKSGEPRYVALETVERPDRNRVIIASGFGRSSQWFRNLQADPRCRVWIGFDRDRPATARVLTPQESVAVLDRYRREHPKAYAELAGVIEESTGLPIDQIPYLELTLDR</sequence>
<evidence type="ECO:0000256" key="3">
    <source>
        <dbReference type="SAM" id="Phobius"/>
    </source>
</evidence>
<dbReference type="PANTHER" id="PTHR39428">
    <property type="entry name" value="F420H(2)-DEPENDENT QUINONE REDUCTASE RV1261C"/>
    <property type="match status" value="1"/>
</dbReference>
<evidence type="ECO:0008006" key="6">
    <source>
        <dbReference type="Google" id="ProtNLM"/>
    </source>
</evidence>
<dbReference type="RefSeq" id="WP_045538845.1">
    <property type="nucleotide sequence ID" value="NZ_BAAARB010000005.1"/>
</dbReference>
<comment type="catalytic activity">
    <reaction evidence="2">
        <text>oxidized coenzyme F420-(gamma-L-Glu)(n) + a quinol + H(+) = reduced coenzyme F420-(gamma-L-Glu)(n) + a quinone</text>
        <dbReference type="Rhea" id="RHEA:39663"/>
        <dbReference type="Rhea" id="RHEA-COMP:12939"/>
        <dbReference type="Rhea" id="RHEA-COMP:14378"/>
        <dbReference type="ChEBI" id="CHEBI:15378"/>
        <dbReference type="ChEBI" id="CHEBI:24646"/>
        <dbReference type="ChEBI" id="CHEBI:132124"/>
        <dbReference type="ChEBI" id="CHEBI:133980"/>
        <dbReference type="ChEBI" id="CHEBI:139511"/>
    </reaction>
</comment>
<evidence type="ECO:0000313" key="4">
    <source>
        <dbReference type="EMBL" id="GAA2375115.1"/>
    </source>
</evidence>
<accession>A0ABP5UCV1</accession>
<evidence type="ECO:0000256" key="1">
    <source>
        <dbReference type="ARBA" id="ARBA00008710"/>
    </source>
</evidence>
<proteinExistence type="inferred from homology"/>
<evidence type="ECO:0000256" key="2">
    <source>
        <dbReference type="ARBA" id="ARBA00049106"/>
    </source>
</evidence>
<dbReference type="NCBIfam" id="TIGR00026">
    <property type="entry name" value="hi_GC_TIGR00026"/>
    <property type="match status" value="1"/>
</dbReference>
<dbReference type="EMBL" id="BAAARB010000005">
    <property type="protein sequence ID" value="GAA2375115.1"/>
    <property type="molecule type" value="Genomic_DNA"/>
</dbReference>
<keyword evidence="5" id="KW-1185">Reference proteome</keyword>
<dbReference type="InterPro" id="IPR004378">
    <property type="entry name" value="F420H2_quin_Rdtase"/>
</dbReference>
<protein>
    <recommendedName>
        <fullName evidence="6">Nitroreductase family deazaflavin-dependent oxidoreductase</fullName>
    </recommendedName>
</protein>
<organism evidence="4 5">
    <name type="scientific">Gordonia cholesterolivorans</name>
    <dbReference type="NCBI Taxonomy" id="559625"/>
    <lineage>
        <taxon>Bacteria</taxon>
        <taxon>Bacillati</taxon>
        <taxon>Actinomycetota</taxon>
        <taxon>Actinomycetes</taxon>
        <taxon>Mycobacteriales</taxon>
        <taxon>Gordoniaceae</taxon>
        <taxon>Gordonia</taxon>
    </lineage>
</organism>
<comment type="similarity">
    <text evidence="1">Belongs to the F420H(2)-dependent quinone reductase family.</text>
</comment>
<dbReference type="PANTHER" id="PTHR39428:SF3">
    <property type="entry name" value="DEAZAFLAVIN-DEPENDENT NITROREDUCTASE"/>
    <property type="match status" value="1"/>
</dbReference>
<name>A0ABP5UCV1_9ACTN</name>
<dbReference type="Gene3D" id="2.30.110.10">
    <property type="entry name" value="Electron Transport, Fmn-binding Protein, Chain A"/>
    <property type="match status" value="1"/>
</dbReference>
<keyword evidence="3" id="KW-1133">Transmembrane helix</keyword>